<dbReference type="InterPro" id="IPR027417">
    <property type="entry name" value="P-loop_NTPase"/>
</dbReference>
<evidence type="ECO:0000313" key="3">
    <source>
        <dbReference type="EMBL" id="PMD06147.1"/>
    </source>
</evidence>
<dbReference type="PANTHER" id="PTHR42698">
    <property type="entry name" value="GTPASE ERA"/>
    <property type="match status" value="1"/>
</dbReference>
<feature type="transmembrane region" description="Helical" evidence="1">
    <location>
        <begin position="422"/>
        <end position="444"/>
    </location>
</feature>
<dbReference type="AlphaFoldDB" id="A0A2N6VPW7"/>
<gene>
    <name evidence="3" type="ORF">CJ199_01805</name>
</gene>
<evidence type="ECO:0000313" key="4">
    <source>
        <dbReference type="Proteomes" id="UP000235598"/>
    </source>
</evidence>
<dbReference type="EMBL" id="PNHK01000001">
    <property type="protein sequence ID" value="PMD06147.1"/>
    <property type="molecule type" value="Genomic_DNA"/>
</dbReference>
<dbReference type="GO" id="GO:0000028">
    <property type="term" value="P:ribosomal small subunit assembly"/>
    <property type="evidence" value="ECO:0007669"/>
    <property type="project" value="TreeGrafter"/>
</dbReference>
<reference evidence="3 4" key="1">
    <citation type="submission" date="2017-09" db="EMBL/GenBank/DDBJ databases">
        <title>Bacterial strain isolated from the female urinary microbiota.</title>
        <authorList>
            <person name="Thomas-White K."/>
            <person name="Kumar N."/>
            <person name="Forster S."/>
            <person name="Putonti C."/>
            <person name="Lawley T."/>
            <person name="Wolfe A.J."/>
        </authorList>
    </citation>
    <scope>NUCLEOTIDE SEQUENCE [LARGE SCALE GENOMIC DNA]</scope>
    <source>
        <strain evidence="3 4">UMB1301</strain>
    </source>
</reference>
<dbReference type="InterPro" id="IPR005662">
    <property type="entry name" value="GTPase_Era-like"/>
</dbReference>
<protein>
    <submittedName>
        <fullName evidence="3">ABC transporter</fullName>
    </submittedName>
</protein>
<sequence length="524" mass="57291">MKAAEEISRLRDGIKRALELESGRIDTQTITDALELLKKTEARLDLGLDRTVVAFAGSTGSGKSSLFNAVSGLEIAQVGVRRPTTSKPTACVWGDGGEEFLTWLGVPIDNRTWRESALDGKDEEPLRGLILLDLPDHDSTAASHRHEADRLVGMVDMVVWVVDPQKYADFSIHSRYLRKLAKYANNMLVVLNQVDRLNPEQQKATGEHLESLLEADGIENAEVKLVSAVTRQGVPELRQELVKVIKSNQASVQRLYTDMRHMADRIQKQLGTPVESPDELAGTERLLDAMTDAAGVEAVAQTVHDDYMRRAYRATGYPLLAWAQRDKADPLGAKHGGDRDDLIRAARPETTRTQNARVNLAAHEVVAEATSSLPHSWRQAIGRAEKQSTSELTHTLDEAVTSVGIEVVSPGWWKVAKFFQTLFFVLTVVGLAWLVVNAVLLAMSLDPGGILMWIIPGGLLLVGIIGSAITSSSAAGARRKGAHAQSDKVRADLISAVRKAAEGSYLEPISSVLREHKEVYDALT</sequence>
<evidence type="ECO:0000259" key="2">
    <source>
        <dbReference type="Pfam" id="PF01926"/>
    </source>
</evidence>
<feature type="transmembrane region" description="Helical" evidence="1">
    <location>
        <begin position="450"/>
        <end position="470"/>
    </location>
</feature>
<keyword evidence="1" id="KW-0472">Membrane</keyword>
<dbReference type="Proteomes" id="UP000235598">
    <property type="component" value="Unassembled WGS sequence"/>
</dbReference>
<dbReference type="GO" id="GO:0005525">
    <property type="term" value="F:GTP binding"/>
    <property type="evidence" value="ECO:0007669"/>
    <property type="project" value="InterPro"/>
</dbReference>
<name>A0A2N6VPW7_9MICO</name>
<comment type="caution">
    <text evidence="3">The sequence shown here is derived from an EMBL/GenBank/DDBJ whole genome shotgun (WGS) entry which is preliminary data.</text>
</comment>
<proteinExistence type="predicted"/>
<organism evidence="3 4">
    <name type="scientific">Brevibacterium paucivorans</name>
    <dbReference type="NCBI Taxonomy" id="170994"/>
    <lineage>
        <taxon>Bacteria</taxon>
        <taxon>Bacillati</taxon>
        <taxon>Actinomycetota</taxon>
        <taxon>Actinomycetes</taxon>
        <taxon>Micrococcales</taxon>
        <taxon>Brevibacteriaceae</taxon>
        <taxon>Brevibacterium</taxon>
    </lineage>
</organism>
<accession>A0A2N6VPW7</accession>
<keyword evidence="1" id="KW-0812">Transmembrane</keyword>
<feature type="domain" description="G" evidence="2">
    <location>
        <begin position="53"/>
        <end position="192"/>
    </location>
</feature>
<dbReference type="SUPFAM" id="SSF52540">
    <property type="entry name" value="P-loop containing nucleoside triphosphate hydrolases"/>
    <property type="match status" value="1"/>
</dbReference>
<dbReference type="PANTHER" id="PTHR42698:SF1">
    <property type="entry name" value="GTPASE ERA, MITOCHONDRIAL"/>
    <property type="match status" value="1"/>
</dbReference>
<dbReference type="GO" id="GO:0019843">
    <property type="term" value="F:rRNA binding"/>
    <property type="evidence" value="ECO:0007669"/>
    <property type="project" value="TreeGrafter"/>
</dbReference>
<keyword evidence="1" id="KW-1133">Transmembrane helix</keyword>
<dbReference type="OrthoDB" id="974105at2"/>
<dbReference type="Pfam" id="PF01926">
    <property type="entry name" value="MMR_HSR1"/>
    <property type="match status" value="1"/>
</dbReference>
<dbReference type="GO" id="GO:0005829">
    <property type="term" value="C:cytosol"/>
    <property type="evidence" value="ECO:0007669"/>
    <property type="project" value="TreeGrafter"/>
</dbReference>
<dbReference type="InterPro" id="IPR006073">
    <property type="entry name" value="GTP-bd"/>
</dbReference>
<dbReference type="GO" id="GO:0043024">
    <property type="term" value="F:ribosomal small subunit binding"/>
    <property type="evidence" value="ECO:0007669"/>
    <property type="project" value="TreeGrafter"/>
</dbReference>
<evidence type="ECO:0000256" key="1">
    <source>
        <dbReference type="SAM" id="Phobius"/>
    </source>
</evidence>
<dbReference type="Gene3D" id="3.40.50.300">
    <property type="entry name" value="P-loop containing nucleotide triphosphate hydrolases"/>
    <property type="match status" value="1"/>
</dbReference>
<dbReference type="RefSeq" id="WP_102237800.1">
    <property type="nucleotide sequence ID" value="NZ_BAAAIM010000007.1"/>
</dbReference>